<feature type="domain" description="IclR-ED" evidence="2">
    <location>
        <begin position="14"/>
        <end position="199"/>
    </location>
</feature>
<dbReference type="Proteomes" id="UP000443843">
    <property type="component" value="Unassembled WGS sequence"/>
</dbReference>
<evidence type="ECO:0000256" key="1">
    <source>
        <dbReference type="SAM" id="MobiDB-lite"/>
    </source>
</evidence>
<gene>
    <name evidence="3" type="ORF">GLS40_03345</name>
</gene>
<evidence type="ECO:0000259" key="2">
    <source>
        <dbReference type="PROSITE" id="PS51078"/>
    </source>
</evidence>
<reference evidence="3 4" key="1">
    <citation type="submission" date="2019-11" db="EMBL/GenBank/DDBJ databases">
        <title>Pseudooceanicola pacifica sp. nov., isolated from deep-sea sediment of the Pacific Ocean.</title>
        <authorList>
            <person name="Lyu L."/>
        </authorList>
    </citation>
    <scope>NUCLEOTIDE SEQUENCE [LARGE SCALE GENOMIC DNA]</scope>
    <source>
        <strain evidence="3 4">216_PA32_1</strain>
    </source>
</reference>
<protein>
    <recommendedName>
        <fullName evidence="2">IclR-ED domain-containing protein</fullName>
    </recommendedName>
</protein>
<feature type="compositionally biased region" description="Low complexity" evidence="1">
    <location>
        <begin position="156"/>
        <end position="168"/>
    </location>
</feature>
<evidence type="ECO:0000313" key="3">
    <source>
        <dbReference type="EMBL" id="MWB77055.1"/>
    </source>
</evidence>
<name>A0A844W1T1_9RHOB</name>
<proteinExistence type="predicted"/>
<dbReference type="Gene3D" id="3.30.450.40">
    <property type="match status" value="1"/>
</dbReference>
<dbReference type="SUPFAM" id="SSF55781">
    <property type="entry name" value="GAF domain-like"/>
    <property type="match status" value="1"/>
</dbReference>
<dbReference type="PROSITE" id="PS51078">
    <property type="entry name" value="ICLR_ED"/>
    <property type="match status" value="1"/>
</dbReference>
<dbReference type="GO" id="GO:0003700">
    <property type="term" value="F:DNA-binding transcription factor activity"/>
    <property type="evidence" value="ECO:0007669"/>
    <property type="project" value="TreeGrafter"/>
</dbReference>
<dbReference type="GO" id="GO:0003677">
    <property type="term" value="F:DNA binding"/>
    <property type="evidence" value="ECO:0007669"/>
    <property type="project" value="TreeGrafter"/>
</dbReference>
<dbReference type="PANTHER" id="PTHR30136">
    <property type="entry name" value="HELIX-TURN-HELIX TRANSCRIPTIONAL REGULATOR, ICLR FAMILY"/>
    <property type="match status" value="1"/>
</dbReference>
<dbReference type="AlphaFoldDB" id="A0A844W1T1"/>
<dbReference type="Pfam" id="PF01614">
    <property type="entry name" value="IclR_C"/>
    <property type="match status" value="1"/>
</dbReference>
<dbReference type="InterPro" id="IPR029016">
    <property type="entry name" value="GAF-like_dom_sf"/>
</dbReference>
<evidence type="ECO:0000313" key="4">
    <source>
        <dbReference type="Proteomes" id="UP000443843"/>
    </source>
</evidence>
<keyword evidence="4" id="KW-1185">Reference proteome</keyword>
<dbReference type="GO" id="GO:0045892">
    <property type="term" value="P:negative regulation of DNA-templated transcription"/>
    <property type="evidence" value="ECO:0007669"/>
    <property type="project" value="TreeGrafter"/>
</dbReference>
<organism evidence="3 4">
    <name type="scientific">Pseudooceanicola pacificus</name>
    <dbReference type="NCBI Taxonomy" id="2676438"/>
    <lineage>
        <taxon>Bacteria</taxon>
        <taxon>Pseudomonadati</taxon>
        <taxon>Pseudomonadota</taxon>
        <taxon>Alphaproteobacteria</taxon>
        <taxon>Rhodobacterales</taxon>
        <taxon>Paracoccaceae</taxon>
        <taxon>Pseudooceanicola</taxon>
    </lineage>
</organism>
<comment type="caution">
    <text evidence="3">The sequence shown here is derived from an EMBL/GenBank/DDBJ whole genome shotgun (WGS) entry which is preliminary data.</text>
</comment>
<feature type="region of interest" description="Disordered" evidence="1">
    <location>
        <begin position="154"/>
        <end position="248"/>
    </location>
</feature>
<sequence>MLRLSGGSAGSGCMQIDEGTDRWSDVTARLAARSICPACPSISRRARLARNSEDGASHIYAVRLQSKRGTFYATLVGHRLSCPQSSGGRAMLSRLPRDEMLEIVETADYFAFTSRTVLDKAEVARRIDRAREDGYAVVLEEVLMGEIAIGAAVTDSSGRPNRRGSPGRLAFGLERRGLPQPHGPHGDGGGVHIGPGRQGPLGSPTGRSRQAPWQHDDTQHRPHPGVGHLPPVELAPETGDNARRPASEINLPTLRQFAGKSGHRSYRPRALLHNECPVPGRGKHSAFRSYR</sequence>
<dbReference type="EMBL" id="WNXQ01000002">
    <property type="protein sequence ID" value="MWB77055.1"/>
    <property type="molecule type" value="Genomic_DNA"/>
</dbReference>
<dbReference type="InterPro" id="IPR014757">
    <property type="entry name" value="Tscrpt_reg_IclR_C"/>
</dbReference>
<feature type="compositionally biased region" description="Gly residues" evidence="1">
    <location>
        <begin position="186"/>
        <end position="199"/>
    </location>
</feature>
<dbReference type="InterPro" id="IPR050707">
    <property type="entry name" value="HTH_MetabolicPath_Reg"/>
</dbReference>
<accession>A0A844W1T1</accession>
<dbReference type="PANTHER" id="PTHR30136:SF24">
    <property type="entry name" value="HTH-TYPE TRANSCRIPTIONAL REPRESSOR ALLR"/>
    <property type="match status" value="1"/>
</dbReference>